<evidence type="ECO:0000256" key="1">
    <source>
        <dbReference type="SAM" id="SignalP"/>
    </source>
</evidence>
<protein>
    <submittedName>
        <fullName evidence="2">Uncharacterized protein</fullName>
    </submittedName>
</protein>
<reference evidence="2 3" key="2">
    <citation type="submission" date="2024-10" db="EMBL/GenBank/DDBJ databases">
        <authorList>
            <person name="Ryan C."/>
        </authorList>
    </citation>
    <scope>NUCLEOTIDE SEQUENCE [LARGE SCALE GENOMIC DNA]</scope>
</reference>
<dbReference type="AlphaFoldDB" id="A0ABC9B4X1"/>
<dbReference type="EMBL" id="OZ075134">
    <property type="protein sequence ID" value="CAL4994588.1"/>
    <property type="molecule type" value="Genomic_DNA"/>
</dbReference>
<keyword evidence="3" id="KW-1185">Reference proteome</keyword>
<proteinExistence type="predicted"/>
<organism evidence="2 3">
    <name type="scientific">Urochloa decumbens</name>
    <dbReference type="NCBI Taxonomy" id="240449"/>
    <lineage>
        <taxon>Eukaryota</taxon>
        <taxon>Viridiplantae</taxon>
        <taxon>Streptophyta</taxon>
        <taxon>Embryophyta</taxon>
        <taxon>Tracheophyta</taxon>
        <taxon>Spermatophyta</taxon>
        <taxon>Magnoliopsida</taxon>
        <taxon>Liliopsida</taxon>
        <taxon>Poales</taxon>
        <taxon>Poaceae</taxon>
        <taxon>PACMAD clade</taxon>
        <taxon>Panicoideae</taxon>
        <taxon>Panicodae</taxon>
        <taxon>Paniceae</taxon>
        <taxon>Melinidinae</taxon>
        <taxon>Urochloa</taxon>
    </lineage>
</organism>
<accession>A0ABC9B4X1</accession>
<sequence>MASKLPPAALLLATTLLLFAAASTLAEAPAALEPDEDPKCPGRHVDELIVAIATAKSQSVETLEILGRDKLYPEQLADCICSRVVGATGVDVRHASPGSIDEFVKLVVRAIQRRPASYPVSYICFPELDFNPPGAVIGMQVFNA</sequence>
<evidence type="ECO:0000313" key="3">
    <source>
        <dbReference type="Proteomes" id="UP001497457"/>
    </source>
</evidence>
<reference evidence="3" key="1">
    <citation type="submission" date="2024-06" db="EMBL/GenBank/DDBJ databases">
        <authorList>
            <person name="Ryan C."/>
        </authorList>
    </citation>
    <scope>NUCLEOTIDE SEQUENCE [LARGE SCALE GENOMIC DNA]</scope>
</reference>
<dbReference type="Proteomes" id="UP001497457">
    <property type="component" value="Chromosome 24b"/>
</dbReference>
<feature type="chain" id="PRO_5044747369" evidence="1">
    <location>
        <begin position="27"/>
        <end position="144"/>
    </location>
</feature>
<evidence type="ECO:0000313" key="2">
    <source>
        <dbReference type="EMBL" id="CAL4994588.1"/>
    </source>
</evidence>
<gene>
    <name evidence="2" type="ORF">URODEC1_LOCUS61988</name>
</gene>
<keyword evidence="1" id="KW-0732">Signal</keyword>
<feature type="signal peptide" evidence="1">
    <location>
        <begin position="1"/>
        <end position="26"/>
    </location>
</feature>
<name>A0ABC9B4X1_9POAL</name>